<accession>A0A419TBZ5</accession>
<protein>
    <submittedName>
        <fullName evidence="1">Uncharacterized protein</fullName>
    </submittedName>
</protein>
<name>A0A419TBZ5_9FIRM</name>
<evidence type="ECO:0000313" key="2">
    <source>
        <dbReference type="Proteomes" id="UP000284277"/>
    </source>
</evidence>
<dbReference type="EMBL" id="MCIA01000001">
    <property type="protein sequence ID" value="RKD35034.1"/>
    <property type="molecule type" value="Genomic_DNA"/>
</dbReference>
<reference evidence="1 2" key="1">
    <citation type="submission" date="2016-08" db="EMBL/GenBank/DDBJ databases">
        <title>A new outlook on sporulation: Clostridium algidixylanolyticum.</title>
        <authorList>
            <person name="Poppleton D.I."/>
            <person name="Gribaldo S."/>
        </authorList>
    </citation>
    <scope>NUCLEOTIDE SEQUENCE [LARGE SCALE GENOMIC DNA]</scope>
    <source>
        <strain evidence="1 2">SPL73</strain>
    </source>
</reference>
<evidence type="ECO:0000313" key="1">
    <source>
        <dbReference type="EMBL" id="RKD35034.1"/>
    </source>
</evidence>
<comment type="caution">
    <text evidence="1">The sequence shown here is derived from an EMBL/GenBank/DDBJ whole genome shotgun (WGS) entry which is preliminary data.</text>
</comment>
<dbReference type="RefSeq" id="WP_120194973.1">
    <property type="nucleotide sequence ID" value="NZ_MCIA01000001.1"/>
</dbReference>
<dbReference type="Gene3D" id="3.90.1150.10">
    <property type="entry name" value="Aspartate Aminotransferase, domain 1"/>
    <property type="match status" value="1"/>
</dbReference>
<dbReference type="Proteomes" id="UP000284277">
    <property type="component" value="Unassembled WGS sequence"/>
</dbReference>
<proteinExistence type="predicted"/>
<dbReference type="OrthoDB" id="9803665at2"/>
<organism evidence="1 2">
    <name type="scientific">Lacrimispora algidixylanolytica</name>
    <dbReference type="NCBI Taxonomy" id="94868"/>
    <lineage>
        <taxon>Bacteria</taxon>
        <taxon>Bacillati</taxon>
        <taxon>Bacillota</taxon>
        <taxon>Clostridia</taxon>
        <taxon>Lachnospirales</taxon>
        <taxon>Lachnospiraceae</taxon>
        <taxon>Lacrimispora</taxon>
    </lineage>
</organism>
<dbReference type="AlphaFoldDB" id="A0A419TBZ5"/>
<dbReference type="InterPro" id="IPR015422">
    <property type="entry name" value="PyrdxlP-dep_Trfase_small"/>
</dbReference>
<keyword evidence="2" id="KW-1185">Reference proteome</keyword>
<gene>
    <name evidence="1" type="ORF">BET01_01395</name>
</gene>
<sequence length="66" mass="7750">MKNIQQFLKLVNETGNAFFTQTVYKGTPGIWAAISNWRGKKEDMEVGWEILKQAYDSYVKLFMRND</sequence>